<evidence type="ECO:0000313" key="3">
    <source>
        <dbReference type="Proteomes" id="UP000076842"/>
    </source>
</evidence>
<proteinExistence type="predicted"/>
<organism evidence="2 3">
    <name type="scientific">Calocera cornea HHB12733</name>
    <dbReference type="NCBI Taxonomy" id="1353952"/>
    <lineage>
        <taxon>Eukaryota</taxon>
        <taxon>Fungi</taxon>
        <taxon>Dikarya</taxon>
        <taxon>Basidiomycota</taxon>
        <taxon>Agaricomycotina</taxon>
        <taxon>Dacrymycetes</taxon>
        <taxon>Dacrymycetales</taxon>
        <taxon>Dacrymycetaceae</taxon>
        <taxon>Calocera</taxon>
    </lineage>
</organism>
<dbReference type="InParanoid" id="A0A165CWE2"/>
<dbReference type="EMBL" id="KV424103">
    <property type="protein sequence ID" value="KZT51538.1"/>
    <property type="molecule type" value="Genomic_DNA"/>
</dbReference>
<accession>A0A165CWE2</accession>
<protein>
    <submittedName>
        <fullName evidence="2">Uncharacterized protein</fullName>
    </submittedName>
</protein>
<feature type="region of interest" description="Disordered" evidence="1">
    <location>
        <begin position="1"/>
        <end position="24"/>
    </location>
</feature>
<dbReference type="OrthoDB" id="10552710at2759"/>
<feature type="region of interest" description="Disordered" evidence="1">
    <location>
        <begin position="43"/>
        <end position="80"/>
    </location>
</feature>
<reference evidence="2 3" key="1">
    <citation type="journal article" date="2016" name="Mol. Biol. Evol.">
        <title>Comparative Genomics of Early-Diverging Mushroom-Forming Fungi Provides Insights into the Origins of Lignocellulose Decay Capabilities.</title>
        <authorList>
            <person name="Nagy L.G."/>
            <person name="Riley R."/>
            <person name="Tritt A."/>
            <person name="Adam C."/>
            <person name="Daum C."/>
            <person name="Floudas D."/>
            <person name="Sun H."/>
            <person name="Yadav J.S."/>
            <person name="Pangilinan J."/>
            <person name="Larsson K.H."/>
            <person name="Matsuura K."/>
            <person name="Barry K."/>
            <person name="Labutti K."/>
            <person name="Kuo R."/>
            <person name="Ohm R.A."/>
            <person name="Bhattacharya S.S."/>
            <person name="Shirouzu T."/>
            <person name="Yoshinaga Y."/>
            <person name="Martin F.M."/>
            <person name="Grigoriev I.V."/>
            <person name="Hibbett D.S."/>
        </authorList>
    </citation>
    <scope>NUCLEOTIDE SEQUENCE [LARGE SCALE GENOMIC DNA]</scope>
    <source>
        <strain evidence="2 3">HHB12733</strain>
    </source>
</reference>
<evidence type="ECO:0000256" key="1">
    <source>
        <dbReference type="SAM" id="MobiDB-lite"/>
    </source>
</evidence>
<name>A0A165CWE2_9BASI</name>
<gene>
    <name evidence="2" type="ORF">CALCODRAFT_131939</name>
</gene>
<dbReference type="Proteomes" id="UP000076842">
    <property type="component" value="Unassembled WGS sequence"/>
</dbReference>
<feature type="compositionally biased region" description="Basic and acidic residues" evidence="1">
    <location>
        <begin position="1"/>
        <end position="14"/>
    </location>
</feature>
<keyword evidence="3" id="KW-1185">Reference proteome</keyword>
<sequence>MEKTSEAVAAKDKGLPGSNPTRVGSHGLAALAEIGHSAHAVTAVNKSKAEAVSGNKKSDTAPASGGTSGEKGESRDSKGARLASLKQAELRFMYWERPGALVLDCTMGMSGPLRSIHGCRSVEEAKDAVKGHRDKAQIRGCPVFIIRQDPDTLLLSEEIVGFVVPSRGGQRPSGGKLDVMPVEERATLTAGWNALVERDQM</sequence>
<feature type="compositionally biased region" description="Basic and acidic residues" evidence="1">
    <location>
        <begin position="70"/>
        <end position="79"/>
    </location>
</feature>
<dbReference type="AlphaFoldDB" id="A0A165CWE2"/>
<evidence type="ECO:0000313" key="2">
    <source>
        <dbReference type="EMBL" id="KZT51538.1"/>
    </source>
</evidence>